<name>A0A8S1QY52_9CILI</name>
<evidence type="ECO:0000313" key="2">
    <source>
        <dbReference type="EMBL" id="CAD8120736.1"/>
    </source>
</evidence>
<evidence type="ECO:0000259" key="1">
    <source>
        <dbReference type="PROSITE" id="PS50191"/>
    </source>
</evidence>
<dbReference type="OrthoDB" id="75724at2759"/>
<dbReference type="EMBL" id="CAJJDN010000127">
    <property type="protein sequence ID" value="CAD8120736.1"/>
    <property type="molecule type" value="Genomic_DNA"/>
</dbReference>
<sequence length="271" mass="31936">MDQQNNKIILTGDQSNKLKELQQKVQVEAPKLLRDDLIQKYQNEDHLVRLLIAREWKVNDGFEQWKRWVEWRKQYRADDIKIQEIQSEIDLRKAFWNGVDKLGNPCLVVKAKRHFPGQSNPDTLIRYFLYMIDQGIQKADLAGTGRISVIWDREGVTTKNFDTSMFSIMKKMVTLVQDNYAERLHQAFILYPNFIVKSVMAVVKPFLSEKTKSKIILCNTMKELQVYFSENYKISDGLVDEDVEQIQQDITEEEKKKLEQMIAEEQLLQSQ</sequence>
<dbReference type="CDD" id="cd00170">
    <property type="entry name" value="SEC14"/>
    <property type="match status" value="1"/>
</dbReference>
<dbReference type="SMART" id="SM00516">
    <property type="entry name" value="SEC14"/>
    <property type="match status" value="1"/>
</dbReference>
<comment type="caution">
    <text evidence="2">The sequence shown here is derived from an EMBL/GenBank/DDBJ whole genome shotgun (WGS) entry which is preliminary data.</text>
</comment>
<dbReference type="AlphaFoldDB" id="A0A8S1QY52"/>
<proteinExistence type="predicted"/>
<reference evidence="2" key="1">
    <citation type="submission" date="2021-01" db="EMBL/GenBank/DDBJ databases">
        <authorList>
            <consortium name="Genoscope - CEA"/>
            <person name="William W."/>
        </authorList>
    </citation>
    <scope>NUCLEOTIDE SEQUENCE</scope>
</reference>
<evidence type="ECO:0000313" key="3">
    <source>
        <dbReference type="Proteomes" id="UP000692954"/>
    </source>
</evidence>
<organism evidence="2 3">
    <name type="scientific">Paramecium sonneborni</name>
    <dbReference type="NCBI Taxonomy" id="65129"/>
    <lineage>
        <taxon>Eukaryota</taxon>
        <taxon>Sar</taxon>
        <taxon>Alveolata</taxon>
        <taxon>Ciliophora</taxon>
        <taxon>Intramacronucleata</taxon>
        <taxon>Oligohymenophorea</taxon>
        <taxon>Peniculida</taxon>
        <taxon>Parameciidae</taxon>
        <taxon>Paramecium</taxon>
    </lineage>
</organism>
<protein>
    <recommendedName>
        <fullName evidence="1">CRAL-TRIO domain-containing protein</fullName>
    </recommendedName>
</protein>
<dbReference type="PROSITE" id="PS50191">
    <property type="entry name" value="CRAL_TRIO"/>
    <property type="match status" value="1"/>
</dbReference>
<dbReference type="PANTHER" id="PTHR46277:SF3">
    <property type="entry name" value="BINDING PROTEIN, PUTATIVE-RELATED"/>
    <property type="match status" value="1"/>
</dbReference>
<dbReference type="InterPro" id="IPR001251">
    <property type="entry name" value="CRAL-TRIO_dom"/>
</dbReference>
<dbReference type="Proteomes" id="UP000692954">
    <property type="component" value="Unassembled WGS sequence"/>
</dbReference>
<dbReference type="Pfam" id="PF00650">
    <property type="entry name" value="CRAL_TRIO"/>
    <property type="match status" value="1"/>
</dbReference>
<feature type="domain" description="CRAL-TRIO" evidence="1">
    <location>
        <begin position="84"/>
        <end position="271"/>
    </location>
</feature>
<dbReference type="PANTHER" id="PTHR46277">
    <property type="entry name" value="OS03G0850700 PROTEIN"/>
    <property type="match status" value="1"/>
</dbReference>
<gene>
    <name evidence="2" type="ORF">PSON_ATCC_30995.1.T1270195</name>
</gene>
<keyword evidence="3" id="KW-1185">Reference proteome</keyword>
<accession>A0A8S1QY52</accession>